<dbReference type="EMBL" id="BMYK01000002">
    <property type="protein sequence ID" value="GHC73741.1"/>
    <property type="molecule type" value="Genomic_DNA"/>
</dbReference>
<proteinExistence type="predicted"/>
<organism evidence="1 2">
    <name type="scientific">Pseudorhodoferax aquiterrae</name>
    <dbReference type="NCBI Taxonomy" id="747304"/>
    <lineage>
        <taxon>Bacteria</taxon>
        <taxon>Pseudomonadati</taxon>
        <taxon>Pseudomonadota</taxon>
        <taxon>Betaproteobacteria</taxon>
        <taxon>Burkholderiales</taxon>
        <taxon>Comamonadaceae</taxon>
    </lineage>
</organism>
<reference evidence="2" key="1">
    <citation type="journal article" date="2019" name="Int. J. Syst. Evol. Microbiol.">
        <title>The Global Catalogue of Microorganisms (GCM) 10K type strain sequencing project: providing services to taxonomists for standard genome sequencing and annotation.</title>
        <authorList>
            <consortium name="The Broad Institute Genomics Platform"/>
            <consortium name="The Broad Institute Genome Sequencing Center for Infectious Disease"/>
            <person name="Wu L."/>
            <person name="Ma J."/>
        </authorList>
    </citation>
    <scope>NUCLEOTIDE SEQUENCE [LARGE SCALE GENOMIC DNA]</scope>
    <source>
        <strain evidence="2">KCTC 23314</strain>
    </source>
</reference>
<evidence type="ECO:0000313" key="2">
    <source>
        <dbReference type="Proteomes" id="UP000626210"/>
    </source>
</evidence>
<keyword evidence="2" id="KW-1185">Reference proteome</keyword>
<gene>
    <name evidence="1" type="ORF">GCM10007320_10640</name>
</gene>
<dbReference type="Proteomes" id="UP000626210">
    <property type="component" value="Unassembled WGS sequence"/>
</dbReference>
<protein>
    <submittedName>
        <fullName evidence="1">Uncharacterized protein</fullName>
    </submittedName>
</protein>
<evidence type="ECO:0000313" key="1">
    <source>
        <dbReference type="EMBL" id="GHC73741.1"/>
    </source>
</evidence>
<accession>A0ABQ3FY96</accession>
<comment type="caution">
    <text evidence="1">The sequence shown here is derived from an EMBL/GenBank/DDBJ whole genome shotgun (WGS) entry which is preliminary data.</text>
</comment>
<name>A0ABQ3FY96_9BURK</name>
<sequence length="67" mass="7795">MNFYGRYEMTVRAPLCPVQHKAMDFSVVKAWPLAEVRQHLAVIFDELVWLHSRANAKSKRTPQAVRV</sequence>